<organism evidence="1 2">
    <name type="scientific">Dactylosporangium sucinum</name>
    <dbReference type="NCBI Taxonomy" id="1424081"/>
    <lineage>
        <taxon>Bacteria</taxon>
        <taxon>Bacillati</taxon>
        <taxon>Actinomycetota</taxon>
        <taxon>Actinomycetes</taxon>
        <taxon>Micromonosporales</taxon>
        <taxon>Micromonosporaceae</taxon>
        <taxon>Dactylosporangium</taxon>
    </lineage>
</organism>
<evidence type="ECO:0000313" key="1">
    <source>
        <dbReference type="EMBL" id="GGM58842.1"/>
    </source>
</evidence>
<dbReference type="EMBL" id="BMPI01000042">
    <property type="protein sequence ID" value="GGM58842.1"/>
    <property type="molecule type" value="Genomic_DNA"/>
</dbReference>
<dbReference type="PANTHER" id="PTHR34861:SF10">
    <property type="entry name" value="CYCLASE"/>
    <property type="match status" value="1"/>
</dbReference>
<protein>
    <submittedName>
        <fullName evidence="1">Cyclase</fullName>
    </submittedName>
</protein>
<name>A0A917U733_9ACTN</name>
<dbReference type="GO" id="GO:0019441">
    <property type="term" value="P:L-tryptophan catabolic process to kynurenine"/>
    <property type="evidence" value="ECO:0007669"/>
    <property type="project" value="InterPro"/>
</dbReference>
<dbReference type="GO" id="GO:0004061">
    <property type="term" value="F:arylformamidase activity"/>
    <property type="evidence" value="ECO:0007669"/>
    <property type="project" value="InterPro"/>
</dbReference>
<dbReference type="InterPro" id="IPR037175">
    <property type="entry name" value="KFase_sf"/>
</dbReference>
<reference evidence="1" key="1">
    <citation type="journal article" date="2014" name="Int. J. Syst. Evol. Microbiol.">
        <title>Complete genome sequence of Corynebacterium casei LMG S-19264T (=DSM 44701T), isolated from a smear-ripened cheese.</title>
        <authorList>
            <consortium name="US DOE Joint Genome Institute (JGI-PGF)"/>
            <person name="Walter F."/>
            <person name="Albersmeier A."/>
            <person name="Kalinowski J."/>
            <person name="Ruckert C."/>
        </authorList>
    </citation>
    <scope>NUCLEOTIDE SEQUENCE</scope>
    <source>
        <strain evidence="1">JCM 19831</strain>
    </source>
</reference>
<reference evidence="1" key="2">
    <citation type="submission" date="2020-09" db="EMBL/GenBank/DDBJ databases">
        <authorList>
            <person name="Sun Q."/>
            <person name="Ohkuma M."/>
        </authorList>
    </citation>
    <scope>NUCLEOTIDE SEQUENCE</scope>
    <source>
        <strain evidence="1">JCM 19831</strain>
    </source>
</reference>
<dbReference type="Gene3D" id="3.50.30.50">
    <property type="entry name" value="Putative cyclase"/>
    <property type="match status" value="1"/>
</dbReference>
<dbReference type="RefSeq" id="WP_229836115.1">
    <property type="nucleotide sequence ID" value="NZ_BMPI01000042.1"/>
</dbReference>
<dbReference type="InterPro" id="IPR007325">
    <property type="entry name" value="KFase/CYL"/>
</dbReference>
<dbReference type="SUPFAM" id="SSF102198">
    <property type="entry name" value="Putative cyclase"/>
    <property type="match status" value="1"/>
</dbReference>
<dbReference type="AlphaFoldDB" id="A0A917U733"/>
<dbReference type="PANTHER" id="PTHR34861">
    <property type="match status" value="1"/>
</dbReference>
<dbReference type="Proteomes" id="UP000642070">
    <property type="component" value="Unassembled WGS sequence"/>
</dbReference>
<accession>A0A917U733</accession>
<sequence length="300" mass="31956">MIEPHNWGRWGADDERGTLNLLTPEVVLAAMGSVRQGRVVSLALPIRGSTSSPARLGVPHLPGRPLPQHFMSVDGADYAAGVRPIGPGVCVCDDALVVSPHGTTTHLDALCHMWTGDKLYNGHDAARVRSYGATRCGIDKAGGIVTRGVFLDVAAALGVPHLDGGFRIGADLLDGADIRPGDAVVIRTGWPLVHASDPGRYQHPQPGLSYEAGLWLAERDVALVAMDNAAIAALDDHGRCTEPLEEDLHLLFLWRHGIHLLEMLWLEELATLGATEFLFMLAPLTVEGGTASPVNPLAVL</sequence>
<proteinExistence type="predicted"/>
<comment type="caution">
    <text evidence="1">The sequence shown here is derived from an EMBL/GenBank/DDBJ whole genome shotgun (WGS) entry which is preliminary data.</text>
</comment>
<gene>
    <name evidence="1" type="ORF">GCM10007977_070480</name>
</gene>
<evidence type="ECO:0000313" key="2">
    <source>
        <dbReference type="Proteomes" id="UP000642070"/>
    </source>
</evidence>
<keyword evidence="2" id="KW-1185">Reference proteome</keyword>
<dbReference type="Pfam" id="PF04199">
    <property type="entry name" value="Cyclase"/>
    <property type="match status" value="1"/>
</dbReference>